<sequence>MSTIKVTPEQLLHVSKQIEQGRQQLESIRSDLIARIGFIESQWTGATQERFFYDFLQSRPVLDRALESMVKSSQDLKIIAERFKQADQEQVSVGAVAGSIALQKMVSNSNHNSDKTEYTMVYNTQFRKMMPTDKDGNVTPETLRAYERDTGSLDMKSAPDVEPEGEDIMQYQVNELKNGVYPFSGEPVSENRARLLITSLQASNMLMAFTGMYKRGYKVPKNGLKLSKDVVAKPGHVPNKTLNDNPILSKTNKGLEVQYTNHAGNRIVWVEQNPKNIPHAINAAKNSRDTGKVVEGKVGEFVESHVGVTGFGVEVKNVDNKLRVTDLDVVTNSQIIEVKKSAGAVKIDQIDRLVDINHKEFFNHNKKEVVLYIDAPLENTGPIASGKIDYAKSKGVKVVNSLDELREVLK</sequence>
<dbReference type="EMBL" id="CP159992">
    <property type="protein sequence ID" value="XCP93686.1"/>
    <property type="molecule type" value="Genomic_DNA"/>
</dbReference>
<dbReference type="InterPro" id="IPR036689">
    <property type="entry name" value="ESAT-6-like_sf"/>
</dbReference>
<dbReference type="SUPFAM" id="SSF140453">
    <property type="entry name" value="EsxAB dimer-like"/>
    <property type="match status" value="1"/>
</dbReference>
<gene>
    <name evidence="1" type="ORF">ABXS70_21130</name>
</gene>
<evidence type="ECO:0000313" key="1">
    <source>
        <dbReference type="EMBL" id="XCP93686.1"/>
    </source>
</evidence>
<organism evidence="1">
    <name type="scientific">Paenibacillus sp. AN1007</name>
    <dbReference type="NCBI Taxonomy" id="3151385"/>
    <lineage>
        <taxon>Bacteria</taxon>
        <taxon>Bacillati</taxon>
        <taxon>Bacillota</taxon>
        <taxon>Bacilli</taxon>
        <taxon>Bacillales</taxon>
        <taxon>Paenibacillaceae</taxon>
        <taxon>Paenibacillus</taxon>
    </lineage>
</organism>
<dbReference type="InterPro" id="IPR010310">
    <property type="entry name" value="T7SS_ESAT-6-like"/>
</dbReference>
<dbReference type="NCBIfam" id="TIGR03930">
    <property type="entry name" value="WXG100_ESAT6"/>
    <property type="match status" value="1"/>
</dbReference>
<name>A0AAU8N624_9BACL</name>
<dbReference type="Gene3D" id="1.10.287.850">
    <property type="entry name" value="HP0062-like domain"/>
    <property type="match status" value="1"/>
</dbReference>
<dbReference type="Pfam" id="PF06013">
    <property type="entry name" value="WXG100"/>
    <property type="match status" value="1"/>
</dbReference>
<proteinExistence type="predicted"/>
<reference evidence="1" key="1">
    <citation type="submission" date="2024-05" db="EMBL/GenBank/DDBJ databases">
        <title>Draft genome assemblies of 36 bacteria isolated from hibernating arctic ground squirrels.</title>
        <authorList>
            <person name="McKee H."/>
            <person name="Mullen L."/>
            <person name="Drown D.M."/>
            <person name="Duddleston K.N."/>
        </authorList>
    </citation>
    <scope>NUCLEOTIDE SEQUENCE</scope>
    <source>
        <strain evidence="1">AN1007</strain>
    </source>
</reference>
<dbReference type="AlphaFoldDB" id="A0AAU8N624"/>
<accession>A0AAU8N624</accession>
<protein>
    <submittedName>
        <fullName evidence="1">WXG100 family type VII secretion target</fullName>
    </submittedName>
</protein>
<dbReference type="RefSeq" id="WP_366290604.1">
    <property type="nucleotide sequence ID" value="NZ_CP159992.1"/>
</dbReference>